<gene>
    <name evidence="10" type="primary">LOC107266803</name>
</gene>
<keyword evidence="9" id="KW-1185">Reference proteome</keyword>
<dbReference type="InterPro" id="IPR019532">
    <property type="entry name" value="Nucl_RNA-splicing_assoc_SR-25"/>
</dbReference>
<evidence type="ECO:0000256" key="8">
    <source>
        <dbReference type="SAM" id="MobiDB-lite"/>
    </source>
</evidence>
<dbReference type="GO" id="GO:0008380">
    <property type="term" value="P:RNA splicing"/>
    <property type="evidence" value="ECO:0007669"/>
    <property type="project" value="UniProtKB-KW"/>
</dbReference>
<organism evidence="9 10">
    <name type="scientific">Cephus cinctus</name>
    <name type="common">Wheat stem sawfly</name>
    <dbReference type="NCBI Taxonomy" id="211228"/>
    <lineage>
        <taxon>Eukaryota</taxon>
        <taxon>Metazoa</taxon>
        <taxon>Ecdysozoa</taxon>
        <taxon>Arthropoda</taxon>
        <taxon>Hexapoda</taxon>
        <taxon>Insecta</taxon>
        <taxon>Pterygota</taxon>
        <taxon>Neoptera</taxon>
        <taxon>Endopterygota</taxon>
        <taxon>Hymenoptera</taxon>
        <taxon>Cephoidea</taxon>
        <taxon>Cephidae</taxon>
        <taxon>Cephus</taxon>
    </lineage>
</organism>
<keyword evidence="7" id="KW-0539">Nucleus</keyword>
<evidence type="ECO:0000256" key="2">
    <source>
        <dbReference type="ARBA" id="ARBA00004604"/>
    </source>
</evidence>
<dbReference type="GeneID" id="107266803"/>
<feature type="compositionally biased region" description="Low complexity" evidence="8">
    <location>
        <begin position="58"/>
        <end position="69"/>
    </location>
</feature>
<dbReference type="KEGG" id="ccin:107266803"/>
<dbReference type="RefSeq" id="XP_015593162.1">
    <property type="nucleotide sequence ID" value="XM_015737676.2"/>
</dbReference>
<feature type="compositionally biased region" description="Basic residues" evidence="8">
    <location>
        <begin position="258"/>
        <end position="304"/>
    </location>
</feature>
<feature type="compositionally biased region" description="Basic and acidic residues" evidence="8">
    <location>
        <begin position="70"/>
        <end position="119"/>
    </location>
</feature>
<feature type="compositionally biased region" description="Polar residues" evidence="8">
    <location>
        <begin position="120"/>
        <end position="132"/>
    </location>
</feature>
<evidence type="ECO:0000256" key="5">
    <source>
        <dbReference type="ARBA" id="ARBA00022664"/>
    </source>
</evidence>
<keyword evidence="5" id="KW-0507">mRNA processing</keyword>
<evidence type="ECO:0000313" key="10">
    <source>
        <dbReference type="RefSeq" id="XP_015593162.1"/>
    </source>
</evidence>
<comment type="similarity">
    <text evidence="3">Belongs to the ARL6IP4 family.</text>
</comment>
<feature type="compositionally biased region" description="Low complexity" evidence="8">
    <location>
        <begin position="221"/>
        <end position="251"/>
    </location>
</feature>
<dbReference type="GO" id="GO:0006397">
    <property type="term" value="P:mRNA processing"/>
    <property type="evidence" value="ECO:0007669"/>
    <property type="project" value="UniProtKB-KW"/>
</dbReference>
<dbReference type="GO" id="GO:0016607">
    <property type="term" value="C:nuclear speck"/>
    <property type="evidence" value="ECO:0007669"/>
    <property type="project" value="UniProtKB-SubCell"/>
</dbReference>
<feature type="region of interest" description="Disordered" evidence="8">
    <location>
        <begin position="1"/>
        <end position="304"/>
    </location>
</feature>
<comment type="subcellular location">
    <subcellularLocation>
        <location evidence="1">Nucleus speckle</location>
    </subcellularLocation>
    <subcellularLocation>
        <location evidence="2">Nucleus</location>
        <location evidence="2">Nucleolus</location>
    </subcellularLocation>
</comment>
<keyword evidence="6" id="KW-0508">mRNA splicing</keyword>
<dbReference type="Proteomes" id="UP000694920">
    <property type="component" value="Unplaced"/>
</dbReference>
<feature type="compositionally biased region" description="Low complexity" evidence="8">
    <location>
        <begin position="27"/>
        <end position="38"/>
    </location>
</feature>
<evidence type="ECO:0000256" key="1">
    <source>
        <dbReference type="ARBA" id="ARBA00004324"/>
    </source>
</evidence>
<evidence type="ECO:0000313" key="9">
    <source>
        <dbReference type="Proteomes" id="UP000694920"/>
    </source>
</evidence>
<proteinExistence type="inferred from homology"/>
<evidence type="ECO:0000256" key="4">
    <source>
        <dbReference type="ARBA" id="ARBA00017993"/>
    </source>
</evidence>
<evidence type="ECO:0000256" key="3">
    <source>
        <dbReference type="ARBA" id="ARBA00006852"/>
    </source>
</evidence>
<reference evidence="10" key="1">
    <citation type="submission" date="2025-08" db="UniProtKB">
        <authorList>
            <consortium name="RefSeq"/>
        </authorList>
    </citation>
    <scope>IDENTIFICATION</scope>
</reference>
<name>A0AAJ7FI98_CEPCN</name>
<sequence>MNDSVRRKSRSKDRGIKTPKKKKLRKSSTSSTSSSDSDVSVKRRNACSKDKRKKSKRSSTSSSSSSSPDTAHDRSSKDRGTRSKTKEKSKERTNGTDMKRTFSDRKPYGWQNRYHDKSYTRNTYFSRYSQNFERSRGRNRWNRNYRDQDPRASNRSRDYSYKSSQTRENYINVRKTPKDPTDENTNAISKNVQGGSLTNSHPCSSIDNDIISKKSKKQGRSRSSSTSSSSNTDVSSSSSSSSNSSSSSSSTSEDEKLRKKRKKLAKKLKKAKKKRRKKKDKIKKLKKKMKLAAKEKKAKNVKKVVTHSEDRLLKDIPHDIPDRARAMAPMTKEEWEKRQSVVRRVYDEETGRHRLIKGDGEVLEEIVSRDRHKEINRQATRGDGEYFQTQLKMNK</sequence>
<evidence type="ECO:0000256" key="6">
    <source>
        <dbReference type="ARBA" id="ARBA00023187"/>
    </source>
</evidence>
<dbReference type="Pfam" id="PF10500">
    <property type="entry name" value="SR-25"/>
    <property type="match status" value="1"/>
</dbReference>
<protein>
    <recommendedName>
        <fullName evidence="4">ADP-ribosylation factor-like protein 6-interacting protein 4</fullName>
    </recommendedName>
</protein>
<evidence type="ECO:0000256" key="7">
    <source>
        <dbReference type="ARBA" id="ARBA00023242"/>
    </source>
</evidence>
<accession>A0AAJ7FI98</accession>
<dbReference type="GO" id="GO:0005730">
    <property type="term" value="C:nucleolus"/>
    <property type="evidence" value="ECO:0007669"/>
    <property type="project" value="UniProtKB-SubCell"/>
</dbReference>
<feature type="compositionally biased region" description="Basic residues" evidence="8">
    <location>
        <begin position="42"/>
        <end position="57"/>
    </location>
</feature>
<feature type="compositionally biased region" description="Basic and acidic residues" evidence="8">
    <location>
        <begin position="1"/>
        <end position="16"/>
    </location>
</feature>
<feature type="compositionally biased region" description="Polar residues" evidence="8">
    <location>
        <begin position="183"/>
        <end position="203"/>
    </location>
</feature>
<dbReference type="AlphaFoldDB" id="A0AAJ7FI98"/>
<feature type="compositionally biased region" description="Basic residues" evidence="8">
    <location>
        <begin position="17"/>
        <end position="26"/>
    </location>
</feature>
<feature type="compositionally biased region" description="Basic and acidic residues" evidence="8">
    <location>
        <begin position="144"/>
        <end position="160"/>
    </location>
</feature>